<evidence type="ECO:0000256" key="1">
    <source>
        <dbReference type="SAM" id="MobiDB-lite"/>
    </source>
</evidence>
<protein>
    <submittedName>
        <fullName evidence="2">Uncharacterized protein</fullName>
    </submittedName>
</protein>
<name>A0A9X3XGJ2_9BACT</name>
<feature type="compositionally biased region" description="Basic and acidic residues" evidence="1">
    <location>
        <begin position="1"/>
        <end position="10"/>
    </location>
</feature>
<dbReference type="AlphaFoldDB" id="A0A9X3XGJ2"/>
<gene>
    <name evidence="2" type="ORF">KEG57_48010</name>
</gene>
<dbReference type="RefSeq" id="WP_272427821.1">
    <property type="nucleotide sequence ID" value="NZ_JAGTJJ010000070.1"/>
</dbReference>
<dbReference type="Proteomes" id="UP001151081">
    <property type="component" value="Unassembled WGS sequence"/>
</dbReference>
<dbReference type="EMBL" id="JAGTJJ010000070">
    <property type="protein sequence ID" value="MDC3988308.1"/>
    <property type="molecule type" value="Genomic_DNA"/>
</dbReference>
<evidence type="ECO:0000313" key="2">
    <source>
        <dbReference type="EMBL" id="MDC3988308.1"/>
    </source>
</evidence>
<evidence type="ECO:0000313" key="3">
    <source>
        <dbReference type="Proteomes" id="UP001151081"/>
    </source>
</evidence>
<organism evidence="2 3">
    <name type="scientific">Polyangium jinanense</name>
    <dbReference type="NCBI Taxonomy" id="2829994"/>
    <lineage>
        <taxon>Bacteria</taxon>
        <taxon>Pseudomonadati</taxon>
        <taxon>Myxococcota</taxon>
        <taxon>Polyangia</taxon>
        <taxon>Polyangiales</taxon>
        <taxon>Polyangiaceae</taxon>
        <taxon>Polyangium</taxon>
    </lineage>
</organism>
<accession>A0A9X3XGJ2</accession>
<proteinExistence type="predicted"/>
<sequence>MSTDPDHDDAPPPDDAPLSPSLRGPDFPPPEWAADWTDEARAKALGVFAGITDWYSRAATSYAFAPTPHRQHRDRFVKLARIMRAALFAHLTDDNEYLQASAAKAANYLKEKEGADARGAGLVVMGGDVIPHPADQKRSLLQFIAGSMYLWSHHIDDYAANEEDAAKVLASELAAPIVYKFFDLYADGIDPQRRADERSVGVVQGAIQAKLLRTPLGEWIRPQTICRLIFDVLEALGHKNPKSFISILEKDTDPATVYFHLDDDERAVIVSEDPDGNEGHVLVFGPRDEEAE</sequence>
<feature type="region of interest" description="Disordered" evidence="1">
    <location>
        <begin position="1"/>
        <end position="30"/>
    </location>
</feature>
<comment type="caution">
    <text evidence="2">The sequence shown here is derived from an EMBL/GenBank/DDBJ whole genome shotgun (WGS) entry which is preliminary data.</text>
</comment>
<reference evidence="2 3" key="1">
    <citation type="submission" date="2021-04" db="EMBL/GenBank/DDBJ databases">
        <title>Genome analysis of Polyangium sp.</title>
        <authorList>
            <person name="Li Y."/>
            <person name="Wang J."/>
        </authorList>
    </citation>
    <scope>NUCLEOTIDE SEQUENCE [LARGE SCALE GENOMIC DNA]</scope>
    <source>
        <strain evidence="2 3">SDU14</strain>
    </source>
</reference>
<keyword evidence="3" id="KW-1185">Reference proteome</keyword>